<dbReference type="Gene3D" id="3.40.50.1110">
    <property type="entry name" value="SGNH hydrolase"/>
    <property type="match status" value="1"/>
</dbReference>
<evidence type="ECO:0000256" key="4">
    <source>
        <dbReference type="ARBA" id="ARBA00022692"/>
    </source>
</evidence>
<protein>
    <submittedName>
        <fullName evidence="11">Peptidoglycan/LPS O-acetylase OafA/YrhL, contains acyltransferase and SGNH-hydrolase domains</fullName>
    </submittedName>
</protein>
<gene>
    <name evidence="11" type="ORF">SAMN04489714_0106</name>
</gene>
<dbReference type="InterPro" id="IPR036514">
    <property type="entry name" value="SGNH_hydro_sf"/>
</dbReference>
<keyword evidence="5 9" id="KW-1133">Transmembrane helix</keyword>
<reference evidence="11 12" key="1">
    <citation type="submission" date="2016-10" db="EMBL/GenBank/DDBJ databases">
        <authorList>
            <person name="Varghese N."/>
            <person name="Submissions S."/>
        </authorList>
    </citation>
    <scope>NUCLEOTIDE SEQUENCE [LARGE SCALE GENOMIC DNA]</scope>
    <source>
        <strain evidence="11 12">DSM 9169</strain>
    </source>
</reference>
<evidence type="ECO:0000256" key="6">
    <source>
        <dbReference type="ARBA" id="ARBA00023136"/>
    </source>
</evidence>
<keyword evidence="4 9" id="KW-0812">Transmembrane</keyword>
<keyword evidence="2" id="KW-1003">Cell membrane</keyword>
<keyword evidence="6 9" id="KW-0472">Membrane</keyword>
<evidence type="ECO:0000256" key="3">
    <source>
        <dbReference type="ARBA" id="ARBA00022679"/>
    </source>
</evidence>
<dbReference type="PANTHER" id="PTHR23028:SF53">
    <property type="entry name" value="ACYL_TRANSF_3 DOMAIN-CONTAINING PROTEIN"/>
    <property type="match status" value="1"/>
</dbReference>
<comment type="subcellular location">
    <subcellularLocation>
        <location evidence="1">Cell membrane</location>
        <topology evidence="1">Multi-pass membrane protein</topology>
    </subcellularLocation>
</comment>
<sequence>MTISLPYSATDVADSQHTASTRRRVPGLDGLRALAVAVVLIYHLMRSWMPGGMVGVDVFLVISGFLITSLLIHEFRTAGHIDLKGFWVRRVRRLVPAVAVMVVVATTAAAIVGGDALLAIRRQFVGALTYTYNWVEIAAGSSYFDRNQPLLLTHMWSLAIEQQFYLIWPLIVIALLWLARRVFAHSERWIWIVAACLMAASALWALALASGGADPSRIYMGTDSRAFGLMAGSALALACGDPLSIDEPAPISARTATARASLGYVGAVIIVVVAIMLPMNNAPLALEIVLILATLGAVGVIQAMMPAVLSGSVSGRFLCRILDAPFMRWIGERSYGIYLWHWPLWVLGYYLVDGDMPRPMALALAALSVVIAEASYRWVETPLRKGGIVATVRLWITSLQERGRIIVFIVSMLIIGVLVTAVARQPAMSSAEQAIRSGQAAISGSQSAAGDTTPASGQKAEGDPSAAQSAAAGAVSGAGHDHSDQPATPIPGNQITVIGDSVTLAAAPALTEERPGIAINAEVSRSIYQVSSVLTQVDAEYGARRYVVVALATNGDVPPEQLDEVLKQLGPDRRLVLVTGFGPDDDTWIRPAADTIRSWAAAHKDRVRVADWAAAIAEHTDLLASDNVHPDEEGAKVWTRTVLDALDTVPR</sequence>
<evidence type="ECO:0000256" key="5">
    <source>
        <dbReference type="ARBA" id="ARBA00022989"/>
    </source>
</evidence>
<dbReference type="EMBL" id="LT629792">
    <property type="protein sequence ID" value="SDT85582.1"/>
    <property type="molecule type" value="Genomic_DNA"/>
</dbReference>
<feature type="compositionally biased region" description="Low complexity" evidence="8">
    <location>
        <begin position="465"/>
        <end position="478"/>
    </location>
</feature>
<feature type="transmembrane region" description="Helical" evidence="9">
    <location>
        <begin position="335"/>
        <end position="352"/>
    </location>
</feature>
<keyword evidence="3" id="KW-0808">Transferase</keyword>
<proteinExistence type="predicted"/>
<dbReference type="RefSeq" id="WP_162272383.1">
    <property type="nucleotide sequence ID" value="NZ_LT629792.1"/>
</dbReference>
<dbReference type="Proteomes" id="UP000198976">
    <property type="component" value="Chromosome I"/>
</dbReference>
<dbReference type="InterPro" id="IPR002656">
    <property type="entry name" value="Acyl_transf_3_dom"/>
</dbReference>
<keyword evidence="12" id="KW-1185">Reference proteome</keyword>
<dbReference type="Pfam" id="PF01757">
    <property type="entry name" value="Acyl_transf_3"/>
    <property type="match status" value="1"/>
</dbReference>
<dbReference type="InterPro" id="IPR050879">
    <property type="entry name" value="Acyltransferase_3"/>
</dbReference>
<evidence type="ECO:0000256" key="1">
    <source>
        <dbReference type="ARBA" id="ARBA00004651"/>
    </source>
</evidence>
<feature type="transmembrane region" description="Helical" evidence="9">
    <location>
        <begin position="189"/>
        <end position="213"/>
    </location>
</feature>
<evidence type="ECO:0000313" key="12">
    <source>
        <dbReference type="Proteomes" id="UP000198976"/>
    </source>
</evidence>
<accession>A0ABY0V4S5</accession>
<evidence type="ECO:0000259" key="10">
    <source>
        <dbReference type="Pfam" id="PF01757"/>
    </source>
</evidence>
<feature type="transmembrane region" description="Helical" evidence="9">
    <location>
        <begin position="164"/>
        <end position="183"/>
    </location>
</feature>
<evidence type="ECO:0000256" key="2">
    <source>
        <dbReference type="ARBA" id="ARBA00022475"/>
    </source>
</evidence>
<dbReference type="PANTHER" id="PTHR23028">
    <property type="entry name" value="ACETYLTRANSFERASE"/>
    <property type="match status" value="1"/>
</dbReference>
<feature type="transmembrane region" description="Helical" evidence="9">
    <location>
        <begin position="94"/>
        <end position="112"/>
    </location>
</feature>
<dbReference type="GO" id="GO:0016746">
    <property type="term" value="F:acyltransferase activity"/>
    <property type="evidence" value="ECO:0007669"/>
    <property type="project" value="UniProtKB-KW"/>
</dbReference>
<evidence type="ECO:0000313" key="11">
    <source>
        <dbReference type="EMBL" id="SDT85582.1"/>
    </source>
</evidence>
<evidence type="ECO:0000256" key="9">
    <source>
        <dbReference type="SAM" id="Phobius"/>
    </source>
</evidence>
<feature type="transmembrane region" description="Helical" evidence="9">
    <location>
        <begin position="284"/>
        <end position="305"/>
    </location>
</feature>
<feature type="transmembrane region" description="Helical" evidence="9">
    <location>
        <begin position="54"/>
        <end position="73"/>
    </location>
</feature>
<keyword evidence="7 11" id="KW-0012">Acyltransferase</keyword>
<feature type="domain" description="Acyltransferase 3" evidence="10">
    <location>
        <begin position="26"/>
        <end position="372"/>
    </location>
</feature>
<organism evidence="11 12">
    <name type="scientific">Schaalia radingae</name>
    <dbReference type="NCBI Taxonomy" id="131110"/>
    <lineage>
        <taxon>Bacteria</taxon>
        <taxon>Bacillati</taxon>
        <taxon>Actinomycetota</taxon>
        <taxon>Actinomycetes</taxon>
        <taxon>Actinomycetales</taxon>
        <taxon>Actinomycetaceae</taxon>
        <taxon>Schaalia</taxon>
    </lineage>
</organism>
<feature type="transmembrane region" description="Helical" evidence="9">
    <location>
        <begin position="257"/>
        <end position="277"/>
    </location>
</feature>
<feature type="region of interest" description="Disordered" evidence="8">
    <location>
        <begin position="442"/>
        <end position="493"/>
    </location>
</feature>
<evidence type="ECO:0000256" key="8">
    <source>
        <dbReference type="SAM" id="MobiDB-lite"/>
    </source>
</evidence>
<dbReference type="SUPFAM" id="SSF52266">
    <property type="entry name" value="SGNH hydrolase"/>
    <property type="match status" value="1"/>
</dbReference>
<name>A0ABY0V4S5_9ACTO</name>
<evidence type="ECO:0000256" key="7">
    <source>
        <dbReference type="ARBA" id="ARBA00023315"/>
    </source>
</evidence>
<feature type="transmembrane region" description="Helical" evidence="9">
    <location>
        <begin position="405"/>
        <end position="423"/>
    </location>
</feature>